<reference evidence="2" key="1">
    <citation type="submission" date="2019-11" db="EMBL/GenBank/DDBJ databases">
        <authorList>
            <person name="Liu Y."/>
            <person name="Hou J."/>
            <person name="Li T.-Q."/>
            <person name="Guan C.-H."/>
            <person name="Wu X."/>
            <person name="Wu H.-Z."/>
            <person name="Ling F."/>
            <person name="Zhang R."/>
            <person name="Shi X.-G."/>
            <person name="Ren J.-P."/>
            <person name="Chen E.-F."/>
            <person name="Sun J.-M."/>
        </authorList>
    </citation>
    <scope>NUCLEOTIDE SEQUENCE</scope>
    <source>
        <strain evidence="2">Adult_tree_wgs_1</strain>
        <tissue evidence="2">Leaves</tissue>
    </source>
</reference>
<dbReference type="SMART" id="SM00256">
    <property type="entry name" value="FBOX"/>
    <property type="match status" value="1"/>
</dbReference>
<dbReference type="SUPFAM" id="SSF81383">
    <property type="entry name" value="F-box domain"/>
    <property type="match status" value="1"/>
</dbReference>
<gene>
    <name evidence="2" type="ORF">RHSIM_Rhsim07G0064500</name>
</gene>
<dbReference type="CDD" id="cd22157">
    <property type="entry name" value="F-box_AtFBW1-like"/>
    <property type="match status" value="1"/>
</dbReference>
<proteinExistence type="predicted"/>
<accession>A0A834LGU0</accession>
<evidence type="ECO:0000259" key="1">
    <source>
        <dbReference type="PROSITE" id="PS50181"/>
    </source>
</evidence>
<keyword evidence="3" id="KW-1185">Reference proteome</keyword>
<dbReference type="InterPro" id="IPR050796">
    <property type="entry name" value="SCF_F-box_component"/>
</dbReference>
<dbReference type="Pfam" id="PF00646">
    <property type="entry name" value="F-box"/>
    <property type="match status" value="1"/>
</dbReference>
<dbReference type="PROSITE" id="PS50181">
    <property type="entry name" value="FBOX"/>
    <property type="match status" value="1"/>
</dbReference>
<dbReference type="OrthoDB" id="610337at2759"/>
<comment type="caution">
    <text evidence="2">The sequence shown here is derived from an EMBL/GenBank/DDBJ whole genome shotgun (WGS) entry which is preliminary data.</text>
</comment>
<dbReference type="Gene3D" id="1.20.1280.50">
    <property type="match status" value="1"/>
</dbReference>
<dbReference type="InterPro" id="IPR001810">
    <property type="entry name" value="F-box_dom"/>
</dbReference>
<dbReference type="EMBL" id="WJXA01000007">
    <property type="protein sequence ID" value="KAF7139096.1"/>
    <property type="molecule type" value="Genomic_DNA"/>
</dbReference>
<organism evidence="2 3">
    <name type="scientific">Rhododendron simsii</name>
    <name type="common">Sims's rhododendron</name>
    <dbReference type="NCBI Taxonomy" id="118357"/>
    <lineage>
        <taxon>Eukaryota</taxon>
        <taxon>Viridiplantae</taxon>
        <taxon>Streptophyta</taxon>
        <taxon>Embryophyta</taxon>
        <taxon>Tracheophyta</taxon>
        <taxon>Spermatophyta</taxon>
        <taxon>Magnoliopsida</taxon>
        <taxon>eudicotyledons</taxon>
        <taxon>Gunneridae</taxon>
        <taxon>Pentapetalae</taxon>
        <taxon>asterids</taxon>
        <taxon>Ericales</taxon>
        <taxon>Ericaceae</taxon>
        <taxon>Ericoideae</taxon>
        <taxon>Rhodoreae</taxon>
        <taxon>Rhododendron</taxon>
    </lineage>
</organism>
<evidence type="ECO:0000313" key="3">
    <source>
        <dbReference type="Proteomes" id="UP000626092"/>
    </source>
</evidence>
<dbReference type="InterPro" id="IPR036047">
    <property type="entry name" value="F-box-like_dom_sf"/>
</dbReference>
<dbReference type="NCBIfam" id="TIGR01640">
    <property type="entry name" value="F_box_assoc_1"/>
    <property type="match status" value="1"/>
</dbReference>
<feature type="domain" description="F-box" evidence="1">
    <location>
        <begin position="31"/>
        <end position="77"/>
    </location>
</feature>
<dbReference type="AlphaFoldDB" id="A0A834LGU0"/>
<dbReference type="Pfam" id="PF07734">
    <property type="entry name" value="FBA_1"/>
    <property type="match status" value="1"/>
</dbReference>
<protein>
    <recommendedName>
        <fullName evidence="1">F-box domain-containing protein</fullName>
    </recommendedName>
</protein>
<sequence>MKRGRKTRSFNTHKVDKELDDFEKQQKLNLGPSLEDLPRPISFDILLRLPTKELLICRCVCKTWRNLISDQEFAKQHFLCAESYPLIQFLSPTHISRNLYLVELPEHSSGFNLRENCDCYGRSLSGRHFHMKLETKLKIPLRNAELAMNSQGDANVSGNSKGGVKRKRCIKLKPKDHKLNLVNSCNGFLCLSEPSQDDPVIVCNPITGEFINLPDLTPAAKSRNSRRFSDCGLGFSPMTNDYKVIRMFDQQERVYERVRDPITGIEDYSRRVAEIYILGTGSWKRIGRAPSSNYGYKLRFPSYLNGALHWLLIDYNIDERMAERNYIVSFNFDKERFIAIPPPPRKHAIISLHGMEDISLGVLRDLLCICDLDDNCIVMKIWVMKKYNVQESWTKLFRVSTTTPYNRWLRGVYQPITYLRSGDILFFDRLGNVVVYYKADERLMFLKFHGVKSEYEAIAHTPSFISLKDAVMGDNSPVLNIKSR</sequence>
<evidence type="ECO:0000313" key="2">
    <source>
        <dbReference type="EMBL" id="KAF7139096.1"/>
    </source>
</evidence>
<name>A0A834LGU0_RHOSS</name>
<dbReference type="InterPro" id="IPR006527">
    <property type="entry name" value="F-box-assoc_dom_typ1"/>
</dbReference>
<dbReference type="InterPro" id="IPR017451">
    <property type="entry name" value="F-box-assoc_interact_dom"/>
</dbReference>
<dbReference type="PANTHER" id="PTHR31672">
    <property type="entry name" value="BNACNNG10540D PROTEIN"/>
    <property type="match status" value="1"/>
</dbReference>
<dbReference type="Proteomes" id="UP000626092">
    <property type="component" value="Unassembled WGS sequence"/>
</dbReference>